<dbReference type="AlphaFoldDB" id="A0A8W8N9M1"/>
<dbReference type="GO" id="GO:0007157">
    <property type="term" value="P:heterophilic cell-cell adhesion via plasma membrane cell adhesion molecules"/>
    <property type="evidence" value="ECO:0007669"/>
    <property type="project" value="TreeGrafter"/>
</dbReference>
<feature type="disulfide bond" evidence="13">
    <location>
        <begin position="164"/>
        <end position="173"/>
    </location>
</feature>
<feature type="chain" id="PRO_5036454887" description="EGF-like domain-containing protein" evidence="15">
    <location>
        <begin position="17"/>
        <end position="348"/>
    </location>
</feature>
<dbReference type="FunFam" id="2.10.25.10:FF:000066">
    <property type="entry name" value="FAT atypical cadherin 4"/>
    <property type="match status" value="1"/>
</dbReference>
<name>A0A8W8N9M1_MAGGI</name>
<dbReference type="SUPFAM" id="SSF57196">
    <property type="entry name" value="EGF/Laminin"/>
    <property type="match status" value="3"/>
</dbReference>
<evidence type="ECO:0000256" key="4">
    <source>
        <dbReference type="ARBA" id="ARBA00022692"/>
    </source>
</evidence>
<dbReference type="InterPro" id="IPR000742">
    <property type="entry name" value="EGF"/>
</dbReference>
<dbReference type="GO" id="GO:0005509">
    <property type="term" value="F:calcium ion binding"/>
    <property type="evidence" value="ECO:0007669"/>
    <property type="project" value="InterPro"/>
</dbReference>
<evidence type="ECO:0000256" key="11">
    <source>
        <dbReference type="ARBA" id="ARBA00023136"/>
    </source>
</evidence>
<evidence type="ECO:0000256" key="13">
    <source>
        <dbReference type="PROSITE-ProRule" id="PRU00076"/>
    </source>
</evidence>
<keyword evidence="4" id="KW-0812">Transmembrane</keyword>
<organism evidence="17 18">
    <name type="scientific">Magallana gigas</name>
    <name type="common">Pacific oyster</name>
    <name type="synonym">Crassostrea gigas</name>
    <dbReference type="NCBI Taxonomy" id="29159"/>
    <lineage>
        <taxon>Eukaryota</taxon>
        <taxon>Metazoa</taxon>
        <taxon>Spiralia</taxon>
        <taxon>Lophotrochozoa</taxon>
        <taxon>Mollusca</taxon>
        <taxon>Bivalvia</taxon>
        <taxon>Autobranchia</taxon>
        <taxon>Pteriomorphia</taxon>
        <taxon>Ostreida</taxon>
        <taxon>Ostreoidea</taxon>
        <taxon>Ostreidae</taxon>
        <taxon>Magallana</taxon>
    </lineage>
</organism>
<dbReference type="GO" id="GO:0005886">
    <property type="term" value="C:plasma membrane"/>
    <property type="evidence" value="ECO:0007669"/>
    <property type="project" value="TreeGrafter"/>
</dbReference>
<feature type="disulfide bond" evidence="13">
    <location>
        <begin position="201"/>
        <end position="210"/>
    </location>
</feature>
<keyword evidence="11" id="KW-0472">Membrane</keyword>
<dbReference type="EnsemblMetazoa" id="G5226.1">
    <property type="protein sequence ID" value="G5226.1:cds"/>
    <property type="gene ID" value="G5226"/>
</dbReference>
<evidence type="ECO:0000259" key="16">
    <source>
        <dbReference type="PROSITE" id="PS50026"/>
    </source>
</evidence>
<sequence length="348" mass="38037">MASLVVLLCVLGTVAAQSCQIHSDTFETDFCQMKATVDVLKSDTQRVSNSEVEISRLWHTIHTETKSIYDNRQLIDDIKHNLTVKSTAPNSSSQHIMETLHNLTSTMDDKMKNLTDTVTALESRMRQLEIKCSSCGTGGHPCSLHPCEHGGKCVELGKDFYCACPAGFSGKLCDVTDHCATSPCKNNGTCINNVLSHTCICSLPHTGPNCTIELTVCDTNPCARGMCVPDGKNFKCLCDPGFYGDLCNSIVDPSLITTVSSKSSPSSTSKTSTGSSPGSNNDQFINVTQCLYFHSIYYTTSLKNFTSFYNTKLKSYTHFVVDNGININRKFCNNSNSVIGFYSDNYNG</sequence>
<dbReference type="InterPro" id="IPR001881">
    <property type="entry name" value="EGF-like_Ca-bd_dom"/>
</dbReference>
<keyword evidence="9" id="KW-0914">Notch signaling pathway</keyword>
<proteinExistence type="predicted"/>
<keyword evidence="18" id="KW-1185">Reference proteome</keyword>
<evidence type="ECO:0000313" key="18">
    <source>
        <dbReference type="Proteomes" id="UP000005408"/>
    </source>
</evidence>
<dbReference type="PANTHER" id="PTHR24049">
    <property type="entry name" value="CRUMBS FAMILY MEMBER"/>
    <property type="match status" value="1"/>
</dbReference>
<comment type="subcellular location">
    <subcellularLocation>
        <location evidence="1">Membrane</location>
        <topology evidence="1">Single-pass type I membrane protein</topology>
    </subcellularLocation>
</comment>
<keyword evidence="3 13" id="KW-0245">EGF-like domain</keyword>
<dbReference type="SMART" id="SM00181">
    <property type="entry name" value="EGF"/>
    <property type="match status" value="3"/>
</dbReference>
<evidence type="ECO:0000256" key="2">
    <source>
        <dbReference type="ARBA" id="ARBA00022473"/>
    </source>
</evidence>
<feature type="signal peptide" evidence="15">
    <location>
        <begin position="1"/>
        <end position="16"/>
    </location>
</feature>
<reference evidence="17" key="1">
    <citation type="submission" date="2022-08" db="UniProtKB">
        <authorList>
            <consortium name="EnsemblMetazoa"/>
        </authorList>
    </citation>
    <scope>IDENTIFICATION</scope>
    <source>
        <strain evidence="17">05x7-T-G4-1.051#20</strain>
    </source>
</reference>
<keyword evidence="6" id="KW-0677">Repeat</keyword>
<keyword evidence="10" id="KW-1133">Transmembrane helix</keyword>
<dbReference type="Pfam" id="PF00008">
    <property type="entry name" value="EGF"/>
    <property type="match status" value="2"/>
</dbReference>
<dbReference type="PROSITE" id="PS01186">
    <property type="entry name" value="EGF_2"/>
    <property type="match status" value="2"/>
</dbReference>
<keyword evidence="12 13" id="KW-1015">Disulfide bond</keyword>
<keyword evidence="8" id="KW-0832">Ubl conjugation</keyword>
<protein>
    <recommendedName>
        <fullName evidence="16">EGF-like domain-containing protein</fullName>
    </recommendedName>
</protein>
<feature type="region of interest" description="Disordered" evidence="14">
    <location>
        <begin position="259"/>
        <end position="278"/>
    </location>
</feature>
<dbReference type="Proteomes" id="UP000005408">
    <property type="component" value="Unassembled WGS sequence"/>
</dbReference>
<dbReference type="GO" id="GO:0045197">
    <property type="term" value="P:establishment or maintenance of epithelial cell apical/basal polarity"/>
    <property type="evidence" value="ECO:0007669"/>
    <property type="project" value="TreeGrafter"/>
</dbReference>
<evidence type="ECO:0000256" key="3">
    <source>
        <dbReference type="ARBA" id="ARBA00022536"/>
    </source>
</evidence>
<comment type="caution">
    <text evidence="13">Lacks conserved residue(s) required for the propagation of feature annotation.</text>
</comment>
<feature type="domain" description="EGF-like" evidence="16">
    <location>
        <begin position="213"/>
        <end position="248"/>
    </location>
</feature>
<dbReference type="InterPro" id="IPR051022">
    <property type="entry name" value="Notch_Cell-Fate_Det"/>
</dbReference>
<evidence type="ECO:0000256" key="9">
    <source>
        <dbReference type="ARBA" id="ARBA00022976"/>
    </source>
</evidence>
<dbReference type="PANTHER" id="PTHR24049:SF22">
    <property type="entry name" value="DROSOPHILA CRUMBS HOMOLOG"/>
    <property type="match status" value="1"/>
</dbReference>
<evidence type="ECO:0000256" key="5">
    <source>
        <dbReference type="ARBA" id="ARBA00022729"/>
    </source>
</evidence>
<evidence type="ECO:0000256" key="8">
    <source>
        <dbReference type="ARBA" id="ARBA00022843"/>
    </source>
</evidence>
<evidence type="ECO:0000256" key="10">
    <source>
        <dbReference type="ARBA" id="ARBA00022989"/>
    </source>
</evidence>
<feature type="domain" description="EGF-like" evidence="16">
    <location>
        <begin position="138"/>
        <end position="174"/>
    </location>
</feature>
<evidence type="ECO:0000256" key="6">
    <source>
        <dbReference type="ARBA" id="ARBA00022737"/>
    </source>
</evidence>
<evidence type="ECO:0000256" key="15">
    <source>
        <dbReference type="SAM" id="SignalP"/>
    </source>
</evidence>
<accession>A0A8W8N9M1</accession>
<dbReference type="CDD" id="cd00054">
    <property type="entry name" value="EGF_CA"/>
    <property type="match status" value="2"/>
</dbReference>
<keyword evidence="5 15" id="KW-0732">Signal</keyword>
<keyword evidence="2" id="KW-0217">Developmental protein</keyword>
<evidence type="ECO:0000256" key="14">
    <source>
        <dbReference type="SAM" id="MobiDB-lite"/>
    </source>
</evidence>
<dbReference type="GO" id="GO:0007219">
    <property type="term" value="P:Notch signaling pathway"/>
    <property type="evidence" value="ECO:0007669"/>
    <property type="project" value="UniProtKB-KW"/>
</dbReference>
<evidence type="ECO:0000313" key="17">
    <source>
        <dbReference type="EnsemblMetazoa" id="G5226.1:cds"/>
    </source>
</evidence>
<dbReference type="SMART" id="SM00179">
    <property type="entry name" value="EGF_CA"/>
    <property type="match status" value="3"/>
</dbReference>
<dbReference type="PROSITE" id="PS50026">
    <property type="entry name" value="EGF_3"/>
    <property type="match status" value="3"/>
</dbReference>
<feature type="disulfide bond" evidence="13">
    <location>
        <begin position="238"/>
        <end position="247"/>
    </location>
</feature>
<dbReference type="PROSITE" id="PS00022">
    <property type="entry name" value="EGF_1"/>
    <property type="match status" value="3"/>
</dbReference>
<evidence type="ECO:0000256" key="12">
    <source>
        <dbReference type="ARBA" id="ARBA00023157"/>
    </source>
</evidence>
<dbReference type="FunFam" id="2.10.25.10:FF:000368">
    <property type="entry name" value="Delta-like 3 (Drosophila), isoform CRA_b"/>
    <property type="match status" value="1"/>
</dbReference>
<dbReference type="GO" id="GO:0032991">
    <property type="term" value="C:protein-containing complex"/>
    <property type="evidence" value="ECO:0007669"/>
    <property type="project" value="TreeGrafter"/>
</dbReference>
<evidence type="ECO:0000256" key="1">
    <source>
        <dbReference type="ARBA" id="ARBA00004479"/>
    </source>
</evidence>
<evidence type="ECO:0000256" key="7">
    <source>
        <dbReference type="ARBA" id="ARBA00022782"/>
    </source>
</evidence>
<dbReference type="GO" id="GO:0030154">
    <property type="term" value="P:cell differentiation"/>
    <property type="evidence" value="ECO:0007669"/>
    <property type="project" value="UniProtKB-KW"/>
</dbReference>
<dbReference type="Gene3D" id="2.10.25.10">
    <property type="entry name" value="Laminin"/>
    <property type="match status" value="3"/>
</dbReference>
<feature type="domain" description="EGF-like" evidence="16">
    <location>
        <begin position="175"/>
        <end position="211"/>
    </location>
</feature>
<keyword evidence="7" id="KW-0221">Differentiation</keyword>
<feature type="disulfide bond" evidence="13">
    <location>
        <begin position="217"/>
        <end position="227"/>
    </location>
</feature>